<accession>A0ABT5JMW5</accession>
<feature type="chain" id="PRO_5045722111" description="Lipoprotein" evidence="1">
    <location>
        <begin position="24"/>
        <end position="192"/>
    </location>
</feature>
<organism evidence="2 3">
    <name type="scientific">Erythrobacter fulvus</name>
    <dbReference type="NCBI Taxonomy" id="2987523"/>
    <lineage>
        <taxon>Bacteria</taxon>
        <taxon>Pseudomonadati</taxon>
        <taxon>Pseudomonadota</taxon>
        <taxon>Alphaproteobacteria</taxon>
        <taxon>Sphingomonadales</taxon>
        <taxon>Erythrobacteraceae</taxon>
        <taxon>Erythrobacter/Porphyrobacter group</taxon>
        <taxon>Erythrobacter</taxon>
    </lineage>
</organism>
<dbReference type="NCBIfam" id="NF047637">
    <property type="entry name" value="lipo_CC0125"/>
    <property type="match status" value="1"/>
</dbReference>
<dbReference type="Proteomes" id="UP001216558">
    <property type="component" value="Unassembled WGS sequence"/>
</dbReference>
<keyword evidence="1" id="KW-0732">Signal</keyword>
<comment type="caution">
    <text evidence="2">The sequence shown here is derived from an EMBL/GenBank/DDBJ whole genome shotgun (WGS) entry which is preliminary data.</text>
</comment>
<sequence>MKQFIGPALLACAAVVLTNCSQATPYQPESASSAIHGGYSHEQIAPDLFRVRFHGNSLTSRETVEAYLLYRAAELTVEQGGTWFRLLDRETEHTVTREIRRDPLYRPWYGTNYGYWLPYWSYRVRGGGWLYYDPWHADPFWADRFDSREIEEFEASADIRIGRGPVPTDDTRVYDARRVMADIGPRVVRPKG</sequence>
<protein>
    <recommendedName>
        <fullName evidence="4">Lipoprotein</fullName>
    </recommendedName>
</protein>
<feature type="signal peptide" evidence="1">
    <location>
        <begin position="1"/>
        <end position="23"/>
    </location>
</feature>
<evidence type="ECO:0008006" key="4">
    <source>
        <dbReference type="Google" id="ProtNLM"/>
    </source>
</evidence>
<reference evidence="2 3" key="1">
    <citation type="submission" date="2022-10" db="EMBL/GenBank/DDBJ databases">
        <title>Erythrobacter sp. sf7 Genome sequencing.</title>
        <authorList>
            <person name="Park S."/>
        </authorList>
    </citation>
    <scope>NUCLEOTIDE SEQUENCE [LARGE SCALE GENOMIC DNA]</scope>
    <source>
        <strain evidence="3">sf7</strain>
    </source>
</reference>
<evidence type="ECO:0000313" key="2">
    <source>
        <dbReference type="EMBL" id="MDC8753984.1"/>
    </source>
</evidence>
<dbReference type="EMBL" id="JAQQXQ010000003">
    <property type="protein sequence ID" value="MDC8753984.1"/>
    <property type="molecule type" value="Genomic_DNA"/>
</dbReference>
<dbReference type="RefSeq" id="WP_273676702.1">
    <property type="nucleotide sequence ID" value="NZ_JAQQXQ010000003.1"/>
</dbReference>
<evidence type="ECO:0000256" key="1">
    <source>
        <dbReference type="SAM" id="SignalP"/>
    </source>
</evidence>
<evidence type="ECO:0000313" key="3">
    <source>
        <dbReference type="Proteomes" id="UP001216558"/>
    </source>
</evidence>
<name>A0ABT5JMW5_9SPHN</name>
<gene>
    <name evidence="2" type="ORF">OIK40_04920</name>
</gene>
<proteinExistence type="predicted"/>
<keyword evidence="3" id="KW-1185">Reference proteome</keyword>